<evidence type="ECO:0000256" key="4">
    <source>
        <dbReference type="SAM" id="MobiDB-lite"/>
    </source>
</evidence>
<sequence length="503" mass="58481">MLSLSIFNDRYTAQKKLSSGSFGVVLLGRDKEENIDVAIKIEKEENQEVKSLEREVQVLQRLSNTEGIPNLYWYGQQDDYNIIIIQLLGKDLAYYMKKKRRFSVKTTIQLGIQIVKVLERIHEKGVVHRDLKPENILFGQDNESSKIYIIDFGISKIFQDKNGRKIPFRNGNSFIGTTRYASIAAHKGYELSMKDDLESLMYVLLYFIKGQLPWQNMQNVTDEERTTKVGDMKMTIDPRELCKDVPIEFPIILEYIKALQYRSQPDYNYIYKLFQKSADGLGIILDYTYDWDIPSQKKICSNDMIKSQEMHRSNTLNQALLPPNQQEMKKSLEKGNKNLMRQSSNNNFLTPPQNNKLQPPLLRRSDSQQPSVASNQGSAMLSTYNSRRPKYEQSLVVLDQFEEVKKSIDNIQLEIGNQDKQQIEDNKFNKIFNQSLQNPQISNIQQSNYYSETVGWKDSIFEENYLDDPLSKKYGLLKNNGVDIGKKVQFKNNNKFKLSKKKN</sequence>
<dbReference type="InterPro" id="IPR000719">
    <property type="entry name" value="Prot_kinase_dom"/>
</dbReference>
<feature type="compositionally biased region" description="Polar residues" evidence="4">
    <location>
        <begin position="367"/>
        <end position="384"/>
    </location>
</feature>
<accession>A0A8S1JQG2</accession>
<comment type="caution">
    <text evidence="6">The sequence shown here is derived from an EMBL/GenBank/DDBJ whole genome shotgun (WGS) entry which is preliminary data.</text>
</comment>
<dbReference type="FunFam" id="1.10.510.10:FF:000616">
    <property type="entry name" value="Uncharacterized protein"/>
    <property type="match status" value="1"/>
</dbReference>
<dbReference type="PANTHER" id="PTHR11909">
    <property type="entry name" value="CASEIN KINASE-RELATED"/>
    <property type="match status" value="1"/>
</dbReference>
<feature type="domain" description="Protein kinase" evidence="5">
    <location>
        <begin position="11"/>
        <end position="274"/>
    </location>
</feature>
<dbReference type="InterPro" id="IPR008271">
    <property type="entry name" value="Ser/Thr_kinase_AS"/>
</dbReference>
<feature type="coiled-coil region" evidence="3">
    <location>
        <begin position="35"/>
        <end position="62"/>
    </location>
</feature>
<dbReference type="GO" id="GO:0004674">
    <property type="term" value="F:protein serine/threonine kinase activity"/>
    <property type="evidence" value="ECO:0007669"/>
    <property type="project" value="UniProtKB-EC"/>
</dbReference>
<evidence type="ECO:0000313" key="7">
    <source>
        <dbReference type="Proteomes" id="UP000688137"/>
    </source>
</evidence>
<dbReference type="GO" id="GO:0005524">
    <property type="term" value="F:ATP binding"/>
    <property type="evidence" value="ECO:0007669"/>
    <property type="project" value="InterPro"/>
</dbReference>
<reference evidence="6" key="1">
    <citation type="submission" date="2021-01" db="EMBL/GenBank/DDBJ databases">
        <authorList>
            <consortium name="Genoscope - CEA"/>
            <person name="William W."/>
        </authorList>
    </citation>
    <scope>NUCLEOTIDE SEQUENCE</scope>
</reference>
<gene>
    <name evidence="6" type="ORF">PPRIM_AZ9-3.1.T0080240</name>
</gene>
<dbReference type="EMBL" id="CAJJDM010000004">
    <property type="protein sequence ID" value="CAD8044674.1"/>
    <property type="molecule type" value="Genomic_DNA"/>
</dbReference>
<dbReference type="Pfam" id="PF00069">
    <property type="entry name" value="Pkinase"/>
    <property type="match status" value="1"/>
</dbReference>
<evidence type="ECO:0000259" key="5">
    <source>
        <dbReference type="PROSITE" id="PS50011"/>
    </source>
</evidence>
<proteinExistence type="predicted"/>
<dbReference type="CDD" id="cd14016">
    <property type="entry name" value="STKc_CK1"/>
    <property type="match status" value="1"/>
</dbReference>
<dbReference type="InterPro" id="IPR050235">
    <property type="entry name" value="CK1_Ser-Thr_kinase"/>
</dbReference>
<evidence type="ECO:0000256" key="2">
    <source>
        <dbReference type="ARBA" id="ARBA00023860"/>
    </source>
</evidence>
<dbReference type="PROSITE" id="PS50011">
    <property type="entry name" value="PROTEIN_KINASE_DOM"/>
    <property type="match status" value="1"/>
</dbReference>
<name>A0A8S1JQG2_PARPR</name>
<protein>
    <recommendedName>
        <fullName evidence="2">Casein kinase I</fullName>
        <ecNumber evidence="1">2.7.11.1</ecNumber>
    </recommendedName>
</protein>
<evidence type="ECO:0000313" key="6">
    <source>
        <dbReference type="EMBL" id="CAD8044674.1"/>
    </source>
</evidence>
<organism evidence="6 7">
    <name type="scientific">Paramecium primaurelia</name>
    <dbReference type="NCBI Taxonomy" id="5886"/>
    <lineage>
        <taxon>Eukaryota</taxon>
        <taxon>Sar</taxon>
        <taxon>Alveolata</taxon>
        <taxon>Ciliophora</taxon>
        <taxon>Intramacronucleata</taxon>
        <taxon>Oligohymenophorea</taxon>
        <taxon>Peniculida</taxon>
        <taxon>Parameciidae</taxon>
        <taxon>Paramecium</taxon>
    </lineage>
</organism>
<feature type="compositionally biased region" description="Low complexity" evidence="4">
    <location>
        <begin position="349"/>
        <end position="362"/>
    </location>
</feature>
<keyword evidence="3" id="KW-0175">Coiled coil</keyword>
<feature type="region of interest" description="Disordered" evidence="4">
    <location>
        <begin position="341"/>
        <end position="384"/>
    </location>
</feature>
<dbReference type="PROSITE" id="PS00108">
    <property type="entry name" value="PROTEIN_KINASE_ST"/>
    <property type="match status" value="1"/>
</dbReference>
<dbReference type="EC" id="2.7.11.1" evidence="1"/>
<evidence type="ECO:0000256" key="1">
    <source>
        <dbReference type="ARBA" id="ARBA00012513"/>
    </source>
</evidence>
<dbReference type="AlphaFoldDB" id="A0A8S1JQG2"/>
<evidence type="ECO:0000256" key="3">
    <source>
        <dbReference type="SAM" id="Coils"/>
    </source>
</evidence>
<dbReference type="SMART" id="SM00220">
    <property type="entry name" value="S_TKc"/>
    <property type="match status" value="1"/>
</dbReference>
<dbReference type="Proteomes" id="UP000688137">
    <property type="component" value="Unassembled WGS sequence"/>
</dbReference>
<keyword evidence="7" id="KW-1185">Reference proteome</keyword>